<dbReference type="WBParaSite" id="HPLM_0000049701-mRNA-1">
    <property type="protein sequence ID" value="HPLM_0000049701-mRNA-1"/>
    <property type="gene ID" value="HPLM_0000049701"/>
</dbReference>
<sequence length="84" mass="9629">MHIVPPSLQHCRHVHSKCATLGPFHRICFNIAIVVHFQHSSCFWSNLSRFSFGLSFSNKRSILIVLVDEHLSSFIGHSIIKFRA</sequence>
<dbReference type="Proteomes" id="UP000268014">
    <property type="component" value="Unassembled WGS sequence"/>
</dbReference>
<evidence type="ECO:0000313" key="2">
    <source>
        <dbReference type="Proteomes" id="UP000268014"/>
    </source>
</evidence>
<keyword evidence="2" id="KW-1185">Reference proteome</keyword>
<proteinExistence type="predicted"/>
<reference evidence="1 2" key="2">
    <citation type="submission" date="2018-11" db="EMBL/GenBank/DDBJ databases">
        <authorList>
            <consortium name="Pathogen Informatics"/>
        </authorList>
    </citation>
    <scope>NUCLEOTIDE SEQUENCE [LARGE SCALE GENOMIC DNA]</scope>
    <source>
        <strain evidence="1 2">MHpl1</strain>
    </source>
</reference>
<evidence type="ECO:0000313" key="1">
    <source>
        <dbReference type="EMBL" id="VDO05562.1"/>
    </source>
</evidence>
<accession>A0A0N4VT80</accession>
<evidence type="ECO:0000313" key="3">
    <source>
        <dbReference type="WBParaSite" id="HPLM_0000049701-mRNA-1"/>
    </source>
</evidence>
<gene>
    <name evidence="1" type="ORF">HPLM_LOCUS498</name>
</gene>
<dbReference type="EMBL" id="UZAF01000357">
    <property type="protein sequence ID" value="VDO05562.1"/>
    <property type="molecule type" value="Genomic_DNA"/>
</dbReference>
<organism evidence="3">
    <name type="scientific">Haemonchus placei</name>
    <name type="common">Barber's pole worm</name>
    <dbReference type="NCBI Taxonomy" id="6290"/>
    <lineage>
        <taxon>Eukaryota</taxon>
        <taxon>Metazoa</taxon>
        <taxon>Ecdysozoa</taxon>
        <taxon>Nematoda</taxon>
        <taxon>Chromadorea</taxon>
        <taxon>Rhabditida</taxon>
        <taxon>Rhabditina</taxon>
        <taxon>Rhabditomorpha</taxon>
        <taxon>Strongyloidea</taxon>
        <taxon>Trichostrongylidae</taxon>
        <taxon>Haemonchus</taxon>
    </lineage>
</organism>
<reference evidence="3" key="1">
    <citation type="submission" date="2017-02" db="UniProtKB">
        <authorList>
            <consortium name="WormBaseParasite"/>
        </authorList>
    </citation>
    <scope>IDENTIFICATION</scope>
</reference>
<protein>
    <submittedName>
        <fullName evidence="3">Ovule protein</fullName>
    </submittedName>
</protein>
<dbReference type="AlphaFoldDB" id="A0A0N4VT80"/>
<name>A0A0N4VT80_HAEPC</name>